<evidence type="ECO:0000256" key="1">
    <source>
        <dbReference type="SAM" id="MobiDB-lite"/>
    </source>
</evidence>
<proteinExistence type="predicted"/>
<protein>
    <submittedName>
        <fullName evidence="2">Uncharacterized protein</fullName>
    </submittedName>
</protein>
<organism evidence="2 3">
    <name type="scientific">Vigna unguiculata</name>
    <name type="common">Cowpea</name>
    <dbReference type="NCBI Taxonomy" id="3917"/>
    <lineage>
        <taxon>Eukaryota</taxon>
        <taxon>Viridiplantae</taxon>
        <taxon>Streptophyta</taxon>
        <taxon>Embryophyta</taxon>
        <taxon>Tracheophyta</taxon>
        <taxon>Spermatophyta</taxon>
        <taxon>Magnoliopsida</taxon>
        <taxon>eudicotyledons</taxon>
        <taxon>Gunneridae</taxon>
        <taxon>Pentapetalae</taxon>
        <taxon>rosids</taxon>
        <taxon>fabids</taxon>
        <taxon>Fabales</taxon>
        <taxon>Fabaceae</taxon>
        <taxon>Papilionoideae</taxon>
        <taxon>50 kb inversion clade</taxon>
        <taxon>NPAAA clade</taxon>
        <taxon>indigoferoid/millettioid clade</taxon>
        <taxon>Phaseoleae</taxon>
        <taxon>Vigna</taxon>
    </lineage>
</organism>
<dbReference type="AlphaFoldDB" id="A0A4D6LZB1"/>
<gene>
    <name evidence="2" type="ORF">DEO72_LG5g2392</name>
</gene>
<evidence type="ECO:0000313" key="2">
    <source>
        <dbReference type="EMBL" id="QCD94309.1"/>
    </source>
</evidence>
<feature type="region of interest" description="Disordered" evidence="1">
    <location>
        <begin position="1"/>
        <end position="48"/>
    </location>
</feature>
<dbReference type="EMBL" id="CP039349">
    <property type="protein sequence ID" value="QCD94309.1"/>
    <property type="molecule type" value="Genomic_DNA"/>
</dbReference>
<keyword evidence="3" id="KW-1185">Reference proteome</keyword>
<sequence>MSQDYQTRQSTTEEGNLTGPILTGHNQHTHTGNTCQPELNSRVPRDHPPSRAQLEDAIPSSTRGMYVLNPYLELNSRDTVHQLGLTAAKSPSGGHIPLGATASRPPGGGHVPPGAERLVNHKFWNYCPVGPYIPPGGRCIQQSMALPLPPDETSSPLGATNSSTPLFHCYRLAASPPPSGVVSVQ</sequence>
<name>A0A4D6LZB1_VIGUN</name>
<feature type="compositionally biased region" description="Polar residues" evidence="1">
    <location>
        <begin position="1"/>
        <end position="15"/>
    </location>
</feature>
<evidence type="ECO:0000313" key="3">
    <source>
        <dbReference type="Proteomes" id="UP000501690"/>
    </source>
</evidence>
<accession>A0A4D6LZB1</accession>
<reference evidence="2 3" key="1">
    <citation type="submission" date="2019-04" db="EMBL/GenBank/DDBJ databases">
        <title>An improved genome assembly and genetic linkage map for asparagus bean, Vigna unguiculata ssp. sesquipedialis.</title>
        <authorList>
            <person name="Xia Q."/>
            <person name="Zhang R."/>
            <person name="Dong Y."/>
        </authorList>
    </citation>
    <scope>NUCLEOTIDE SEQUENCE [LARGE SCALE GENOMIC DNA]</scope>
    <source>
        <tissue evidence="2">Leaf</tissue>
    </source>
</reference>
<dbReference type="Proteomes" id="UP000501690">
    <property type="component" value="Linkage Group LG5"/>
</dbReference>
<feature type="compositionally biased region" description="Low complexity" evidence="1">
    <location>
        <begin position="23"/>
        <end position="34"/>
    </location>
</feature>